<evidence type="ECO:0000313" key="3">
    <source>
        <dbReference type="Proteomes" id="UP001162881"/>
    </source>
</evidence>
<sequence length="92" mass="9985">MGVLLRDANVRFEECHTAWLNEREFVEIARTLKTMAKELGLETDPVINELVHFGVDAAFAMLAVLPDLKSRPATSRPGAGIAAKPVGVPSVQ</sequence>
<evidence type="ECO:0000256" key="1">
    <source>
        <dbReference type="SAM" id="MobiDB-lite"/>
    </source>
</evidence>
<name>A0ABT0BAZ6_9SPHN</name>
<dbReference type="EMBL" id="JALHLF010000011">
    <property type="protein sequence ID" value="MCJ2182124.1"/>
    <property type="molecule type" value="Genomic_DNA"/>
</dbReference>
<evidence type="ECO:0000313" key="2">
    <source>
        <dbReference type="EMBL" id="MCJ2182124.1"/>
    </source>
</evidence>
<proteinExistence type="predicted"/>
<protein>
    <submittedName>
        <fullName evidence="2">Uncharacterized protein</fullName>
    </submittedName>
</protein>
<dbReference type="RefSeq" id="WP_244017710.1">
    <property type="nucleotide sequence ID" value="NZ_JALHLF010000011.1"/>
</dbReference>
<dbReference type="Proteomes" id="UP001162881">
    <property type="component" value="Unassembled WGS sequence"/>
</dbReference>
<comment type="caution">
    <text evidence="2">The sequence shown here is derived from an EMBL/GenBank/DDBJ whole genome shotgun (WGS) entry which is preliminary data.</text>
</comment>
<reference evidence="2" key="1">
    <citation type="submission" date="2022-03" db="EMBL/GenBank/DDBJ databases">
        <title>Identification of a novel bacterium isolated from mangrove sediments.</title>
        <authorList>
            <person name="Pan X."/>
        </authorList>
    </citation>
    <scope>NUCLEOTIDE SEQUENCE</scope>
    <source>
        <strain evidence="2">B1949</strain>
    </source>
</reference>
<accession>A0ABT0BAZ6</accession>
<keyword evidence="3" id="KW-1185">Reference proteome</keyword>
<feature type="region of interest" description="Disordered" evidence="1">
    <location>
        <begin position="72"/>
        <end position="92"/>
    </location>
</feature>
<gene>
    <name evidence="2" type="ORF">MTR62_05315</name>
</gene>
<organism evidence="2 3">
    <name type="scientific">Novosphingobium organovorum</name>
    <dbReference type="NCBI Taxonomy" id="2930092"/>
    <lineage>
        <taxon>Bacteria</taxon>
        <taxon>Pseudomonadati</taxon>
        <taxon>Pseudomonadota</taxon>
        <taxon>Alphaproteobacteria</taxon>
        <taxon>Sphingomonadales</taxon>
        <taxon>Sphingomonadaceae</taxon>
        <taxon>Novosphingobium</taxon>
    </lineage>
</organism>